<dbReference type="PANTHER" id="PTHR38593">
    <property type="entry name" value="BLR2558 PROTEIN"/>
    <property type="match status" value="1"/>
</dbReference>
<feature type="signal peptide" evidence="1">
    <location>
        <begin position="1"/>
        <end position="22"/>
    </location>
</feature>
<evidence type="ECO:0000256" key="1">
    <source>
        <dbReference type="SAM" id="SignalP"/>
    </source>
</evidence>
<dbReference type="Gene3D" id="1.20.1260.10">
    <property type="match status" value="1"/>
</dbReference>
<keyword evidence="4" id="KW-1185">Reference proteome</keyword>
<comment type="caution">
    <text evidence="3">The sequence shown here is derived from an EMBL/GenBank/DDBJ whole genome shotgun (WGS) entry which is preliminary data.</text>
</comment>
<gene>
    <name evidence="3" type="ORF">HBF26_09675</name>
</gene>
<evidence type="ECO:0000259" key="2">
    <source>
        <dbReference type="Pfam" id="PF13628"/>
    </source>
</evidence>
<dbReference type="PANTHER" id="PTHR38593:SF1">
    <property type="entry name" value="BLR2558 PROTEIN"/>
    <property type="match status" value="1"/>
</dbReference>
<accession>A0ABX0Q3R3</accession>
<evidence type="ECO:0000313" key="3">
    <source>
        <dbReference type="EMBL" id="NID05155.1"/>
    </source>
</evidence>
<name>A0ABX0Q3R3_9GAMM</name>
<proteinExistence type="predicted"/>
<sequence>MNRRPVLAIAFFAASLGLAAHAQEKDTQGGTATDAGFFKNAGASGLAEVEASRLALKQSSSAKVKKFAQTMIDEHTQANEELEGLKSGDKGYSLVTSPMPDSQKIIDAMSRMHGAEFDKAYAKTMVADHEEAVAIFETEIEKGSNPELKAFAKKTLPKLKHHLEMAKSLP</sequence>
<dbReference type="InterPro" id="IPR012347">
    <property type="entry name" value="Ferritin-like"/>
</dbReference>
<dbReference type="Proteomes" id="UP001429601">
    <property type="component" value="Unassembled WGS sequence"/>
</dbReference>
<dbReference type="EMBL" id="JAAQQR010000003">
    <property type="protein sequence ID" value="NID05155.1"/>
    <property type="molecule type" value="Genomic_DNA"/>
</dbReference>
<dbReference type="RefSeq" id="WP_167125378.1">
    <property type="nucleotide sequence ID" value="NZ_JAAQQR010000003.1"/>
</dbReference>
<dbReference type="InterPro" id="IPR025419">
    <property type="entry name" value="DUF4142"/>
</dbReference>
<organism evidence="3 4">
    <name type="scientific">Luteibacter jiangsuensis</name>
    <dbReference type="NCBI Taxonomy" id="637577"/>
    <lineage>
        <taxon>Bacteria</taxon>
        <taxon>Pseudomonadati</taxon>
        <taxon>Pseudomonadota</taxon>
        <taxon>Gammaproteobacteria</taxon>
        <taxon>Lysobacterales</taxon>
        <taxon>Rhodanobacteraceae</taxon>
        <taxon>Luteibacter</taxon>
    </lineage>
</organism>
<feature type="chain" id="PRO_5046560880" evidence="1">
    <location>
        <begin position="23"/>
        <end position="170"/>
    </location>
</feature>
<evidence type="ECO:0000313" key="4">
    <source>
        <dbReference type="Proteomes" id="UP001429601"/>
    </source>
</evidence>
<dbReference type="Pfam" id="PF13628">
    <property type="entry name" value="DUF4142"/>
    <property type="match status" value="1"/>
</dbReference>
<reference evidence="3 4" key="1">
    <citation type="journal article" date="2011" name="Curr. Microbiol.">
        <title>Luteibacter jiangsuensis sp. nov.: a methamidophos-degrading bacterium isolated from a methamidophos-manufacturing factory.</title>
        <authorList>
            <person name="Wang L."/>
            <person name="Wang G.L."/>
            <person name="Li S.P."/>
            <person name="Jiang J.D."/>
        </authorList>
    </citation>
    <scope>NUCLEOTIDE SEQUENCE [LARGE SCALE GENOMIC DNA]</scope>
    <source>
        <strain evidence="3 4">CGMCC 1.10133</strain>
    </source>
</reference>
<feature type="domain" description="DUF4142" evidence="2">
    <location>
        <begin position="33"/>
        <end position="169"/>
    </location>
</feature>
<keyword evidence="1" id="KW-0732">Signal</keyword>
<protein>
    <submittedName>
        <fullName evidence="3">DUF4142 domain-containing protein</fullName>
    </submittedName>
</protein>